<evidence type="ECO:0000313" key="2">
    <source>
        <dbReference type="Proteomes" id="UP001152523"/>
    </source>
</evidence>
<dbReference type="EMBL" id="CAMAPF010000036">
    <property type="protein sequence ID" value="CAH9081640.1"/>
    <property type="molecule type" value="Genomic_DNA"/>
</dbReference>
<dbReference type="Proteomes" id="UP001152523">
    <property type="component" value="Unassembled WGS sequence"/>
</dbReference>
<dbReference type="AlphaFoldDB" id="A0AAV0CN94"/>
<gene>
    <name evidence="1" type="ORF">CEPIT_LOCUS7777</name>
</gene>
<proteinExistence type="predicted"/>
<sequence length="106" mass="10959">MSLDTVASSDRQWLHGGGVAITGLGKGVVFNNDCGGAGARGIGKGPVDLGGGLGRGLMWSLLRRRLSATPIATCEEVECRCGEATVAVASGWRPYLIEIYVSGNHT</sequence>
<organism evidence="1 2">
    <name type="scientific">Cuscuta epithymum</name>
    <dbReference type="NCBI Taxonomy" id="186058"/>
    <lineage>
        <taxon>Eukaryota</taxon>
        <taxon>Viridiplantae</taxon>
        <taxon>Streptophyta</taxon>
        <taxon>Embryophyta</taxon>
        <taxon>Tracheophyta</taxon>
        <taxon>Spermatophyta</taxon>
        <taxon>Magnoliopsida</taxon>
        <taxon>eudicotyledons</taxon>
        <taxon>Gunneridae</taxon>
        <taxon>Pentapetalae</taxon>
        <taxon>asterids</taxon>
        <taxon>lamiids</taxon>
        <taxon>Solanales</taxon>
        <taxon>Convolvulaceae</taxon>
        <taxon>Cuscuteae</taxon>
        <taxon>Cuscuta</taxon>
        <taxon>Cuscuta subgen. Cuscuta</taxon>
    </lineage>
</organism>
<keyword evidence="2" id="KW-1185">Reference proteome</keyword>
<evidence type="ECO:0000313" key="1">
    <source>
        <dbReference type="EMBL" id="CAH9081640.1"/>
    </source>
</evidence>
<comment type="caution">
    <text evidence="1">The sequence shown here is derived from an EMBL/GenBank/DDBJ whole genome shotgun (WGS) entry which is preliminary data.</text>
</comment>
<name>A0AAV0CN94_9ASTE</name>
<reference evidence="1" key="1">
    <citation type="submission" date="2022-07" db="EMBL/GenBank/DDBJ databases">
        <authorList>
            <person name="Macas J."/>
            <person name="Novak P."/>
            <person name="Neumann P."/>
        </authorList>
    </citation>
    <scope>NUCLEOTIDE SEQUENCE</scope>
</reference>
<accession>A0AAV0CN94</accession>
<protein>
    <submittedName>
        <fullName evidence="1">Uncharacterized protein</fullName>
    </submittedName>
</protein>